<dbReference type="Pfam" id="PF07690">
    <property type="entry name" value="MFS_1"/>
    <property type="match status" value="1"/>
</dbReference>
<dbReference type="PROSITE" id="PS00888">
    <property type="entry name" value="CNMP_BINDING_1"/>
    <property type="match status" value="1"/>
</dbReference>
<reference evidence="8" key="1">
    <citation type="submission" date="2020-11" db="EMBL/GenBank/DDBJ databases">
        <title>Nocardioides sp. nov., isolated from Soil of Cynanchum wilfordii Hemsley rhizosphere.</title>
        <authorList>
            <person name="Lee J.-S."/>
            <person name="Suh M.K."/>
            <person name="Kim J.-S."/>
        </authorList>
    </citation>
    <scope>NUCLEOTIDE SEQUENCE</scope>
    <source>
        <strain evidence="8">KCTC 19275</strain>
    </source>
</reference>
<keyword evidence="3 6" id="KW-0812">Transmembrane</keyword>
<dbReference type="InterPro" id="IPR000595">
    <property type="entry name" value="cNMP-bd_dom"/>
</dbReference>
<keyword evidence="2" id="KW-1003">Cell membrane</keyword>
<dbReference type="CDD" id="cd00038">
    <property type="entry name" value="CAP_ED"/>
    <property type="match status" value="1"/>
</dbReference>
<accession>A0A930YHW2</accession>
<dbReference type="EMBL" id="JADKPN010000004">
    <property type="protein sequence ID" value="MBF4763364.1"/>
    <property type="molecule type" value="Genomic_DNA"/>
</dbReference>
<sequence>MGGRGEALRRCWGNRRMRGALAAYFLFNLNEWASWIALLVWAYDAEGVRGASAIAVAQLVPSAVLASPAAAWLGRMRGPRALRLGYAAQAVSMAVVGVAVLLEVPFVVACVVAACSAVTMTFTRPVHHALLPEISDTAAELTAGNAGSGSMEAAAIFLGPLVSGILTAWWHPGGVLVAMGAASTLGVLCTLGLGPGVPHTFDDGSDTGPSVSRSVLRDPAARLLSGMVAAEYVLIGTLDILIVVLALDILETSSAGPGVLNSAAGLGGVVGAAFTVVLIGSRRLAPVLVAAAVVAGVPIALAGLSTSVLPAFALIALGGAGKVFFDVTVRTFVQRLLPDRLLTAMFGLNEATSMAGLALGAVMAPALVTGLGPALAFVVTGLFLPVVAGLAWWTLGRLDASTVVPADRLALLQEVSVFAPLAPRVVERLALFSGREWHEPGVAVVREGEVGDLFYVIESGEAVVAHGSDTIRRLGAGDWFGELALLHADRHRTATVTADTPLTLLTVDRTTFLTALAGAPRSRSAVDDHARVNYR</sequence>
<dbReference type="Pfam" id="PF00027">
    <property type="entry name" value="cNMP_binding"/>
    <property type="match status" value="1"/>
</dbReference>
<dbReference type="RefSeq" id="WP_194706548.1">
    <property type="nucleotide sequence ID" value="NZ_JADKPN010000004.1"/>
</dbReference>
<proteinExistence type="predicted"/>
<dbReference type="InterPro" id="IPR014710">
    <property type="entry name" value="RmlC-like_jellyroll"/>
</dbReference>
<evidence type="ECO:0000256" key="6">
    <source>
        <dbReference type="SAM" id="Phobius"/>
    </source>
</evidence>
<evidence type="ECO:0000256" key="1">
    <source>
        <dbReference type="ARBA" id="ARBA00004651"/>
    </source>
</evidence>
<keyword evidence="9" id="KW-1185">Reference proteome</keyword>
<feature type="domain" description="Cyclic nucleotide-binding" evidence="7">
    <location>
        <begin position="417"/>
        <end position="516"/>
    </location>
</feature>
<feature type="transmembrane region" description="Helical" evidence="6">
    <location>
        <begin position="106"/>
        <end position="123"/>
    </location>
</feature>
<dbReference type="PROSITE" id="PS00889">
    <property type="entry name" value="CNMP_BINDING_2"/>
    <property type="match status" value="1"/>
</dbReference>
<dbReference type="InterPro" id="IPR011701">
    <property type="entry name" value="MFS"/>
</dbReference>
<evidence type="ECO:0000256" key="2">
    <source>
        <dbReference type="ARBA" id="ARBA00022475"/>
    </source>
</evidence>
<keyword evidence="5 6" id="KW-0472">Membrane</keyword>
<dbReference type="CDD" id="cd06173">
    <property type="entry name" value="MFS_MefA_like"/>
    <property type="match status" value="1"/>
</dbReference>
<dbReference type="InterPro" id="IPR018488">
    <property type="entry name" value="cNMP-bd_CS"/>
</dbReference>
<dbReference type="PANTHER" id="PTHR23513">
    <property type="entry name" value="INTEGRAL MEMBRANE EFFLUX PROTEIN-RELATED"/>
    <property type="match status" value="1"/>
</dbReference>
<dbReference type="Gene3D" id="2.60.120.10">
    <property type="entry name" value="Jelly Rolls"/>
    <property type="match status" value="1"/>
</dbReference>
<name>A0A930YHW2_9ACTN</name>
<feature type="transmembrane region" description="Helical" evidence="6">
    <location>
        <begin position="259"/>
        <end position="280"/>
    </location>
</feature>
<protein>
    <submittedName>
        <fullName evidence="8">Cyclic nucleotide-binding domain-containing protein</fullName>
    </submittedName>
</protein>
<dbReference type="PANTHER" id="PTHR23513:SF18">
    <property type="entry name" value="INTEGRAL MEMBRANE PROTEIN"/>
    <property type="match status" value="1"/>
</dbReference>
<keyword evidence="4 6" id="KW-1133">Transmembrane helix</keyword>
<dbReference type="InterPro" id="IPR036259">
    <property type="entry name" value="MFS_trans_sf"/>
</dbReference>
<dbReference type="Gene3D" id="1.20.1250.20">
    <property type="entry name" value="MFS general substrate transporter like domains"/>
    <property type="match status" value="2"/>
</dbReference>
<dbReference type="SUPFAM" id="SSF51206">
    <property type="entry name" value="cAMP-binding domain-like"/>
    <property type="match status" value="1"/>
</dbReference>
<evidence type="ECO:0000313" key="9">
    <source>
        <dbReference type="Proteomes" id="UP000640489"/>
    </source>
</evidence>
<dbReference type="PRINTS" id="PR00103">
    <property type="entry name" value="CAMPKINASE"/>
</dbReference>
<gene>
    <name evidence="8" type="ORF">ISU07_09505</name>
</gene>
<evidence type="ECO:0000256" key="4">
    <source>
        <dbReference type="ARBA" id="ARBA00022989"/>
    </source>
</evidence>
<evidence type="ECO:0000256" key="5">
    <source>
        <dbReference type="ARBA" id="ARBA00023136"/>
    </source>
</evidence>
<dbReference type="Proteomes" id="UP000640489">
    <property type="component" value="Unassembled WGS sequence"/>
</dbReference>
<evidence type="ECO:0000256" key="3">
    <source>
        <dbReference type="ARBA" id="ARBA00022692"/>
    </source>
</evidence>
<dbReference type="GO" id="GO:0022857">
    <property type="term" value="F:transmembrane transporter activity"/>
    <property type="evidence" value="ECO:0007669"/>
    <property type="project" value="InterPro"/>
</dbReference>
<feature type="transmembrane region" description="Helical" evidence="6">
    <location>
        <begin position="21"/>
        <end position="43"/>
    </location>
</feature>
<feature type="transmembrane region" description="Helical" evidence="6">
    <location>
        <begin position="374"/>
        <end position="395"/>
    </location>
</feature>
<dbReference type="InterPro" id="IPR018490">
    <property type="entry name" value="cNMP-bd_dom_sf"/>
</dbReference>
<evidence type="ECO:0000259" key="7">
    <source>
        <dbReference type="PROSITE" id="PS50042"/>
    </source>
</evidence>
<feature type="transmembrane region" description="Helical" evidence="6">
    <location>
        <begin position="341"/>
        <end position="368"/>
    </location>
</feature>
<dbReference type="AlphaFoldDB" id="A0A930YHW2"/>
<organism evidence="8 9">
    <name type="scientific">Nocardioides islandensis</name>
    <dbReference type="NCBI Taxonomy" id="433663"/>
    <lineage>
        <taxon>Bacteria</taxon>
        <taxon>Bacillati</taxon>
        <taxon>Actinomycetota</taxon>
        <taxon>Actinomycetes</taxon>
        <taxon>Propionibacteriales</taxon>
        <taxon>Nocardioidaceae</taxon>
        <taxon>Nocardioides</taxon>
    </lineage>
</organism>
<comment type="caution">
    <text evidence="8">The sequence shown here is derived from an EMBL/GenBank/DDBJ whole genome shotgun (WGS) entry which is preliminary data.</text>
</comment>
<dbReference type="PROSITE" id="PS50042">
    <property type="entry name" value="CNMP_BINDING_3"/>
    <property type="match status" value="1"/>
</dbReference>
<dbReference type="SMART" id="SM00100">
    <property type="entry name" value="cNMP"/>
    <property type="match status" value="1"/>
</dbReference>
<dbReference type="SUPFAM" id="SSF103473">
    <property type="entry name" value="MFS general substrate transporter"/>
    <property type="match status" value="1"/>
</dbReference>
<dbReference type="GO" id="GO:0005886">
    <property type="term" value="C:plasma membrane"/>
    <property type="evidence" value="ECO:0007669"/>
    <property type="project" value="UniProtKB-SubCell"/>
</dbReference>
<comment type="subcellular location">
    <subcellularLocation>
        <location evidence="1">Cell membrane</location>
        <topology evidence="1">Multi-pass membrane protein</topology>
    </subcellularLocation>
</comment>
<feature type="transmembrane region" description="Helical" evidence="6">
    <location>
        <begin position="223"/>
        <end position="247"/>
    </location>
</feature>
<evidence type="ECO:0000313" key="8">
    <source>
        <dbReference type="EMBL" id="MBF4763364.1"/>
    </source>
</evidence>
<feature type="transmembrane region" description="Helical" evidence="6">
    <location>
        <begin position="55"/>
        <end position="74"/>
    </location>
</feature>